<dbReference type="SUPFAM" id="SSF47598">
    <property type="entry name" value="Ribbon-helix-helix"/>
    <property type="match status" value="1"/>
</dbReference>
<accession>A0AB74URM4</accession>
<dbReference type="EMBL" id="CP170721">
    <property type="protein sequence ID" value="XIA18937.1"/>
    <property type="molecule type" value="Genomic_DNA"/>
</dbReference>
<dbReference type="Pfam" id="PF01402">
    <property type="entry name" value="RHH_1"/>
    <property type="match status" value="1"/>
</dbReference>
<gene>
    <name evidence="2" type="ORF">ACFYG5_01990</name>
</gene>
<evidence type="ECO:0000259" key="1">
    <source>
        <dbReference type="Pfam" id="PF01402"/>
    </source>
</evidence>
<dbReference type="InterPro" id="IPR013321">
    <property type="entry name" value="Arc_rbn_hlx_hlx"/>
</dbReference>
<dbReference type="Gene3D" id="1.10.1220.10">
    <property type="entry name" value="Met repressor-like"/>
    <property type="match status" value="1"/>
</dbReference>
<evidence type="ECO:0000313" key="2">
    <source>
        <dbReference type="EMBL" id="XIA18937.1"/>
    </source>
</evidence>
<feature type="domain" description="Ribbon-helix-helix protein CopG" evidence="1">
    <location>
        <begin position="7"/>
        <end position="42"/>
    </location>
</feature>
<dbReference type="RefSeq" id="WP_395119875.1">
    <property type="nucleotide sequence ID" value="NZ_CP170721.1"/>
</dbReference>
<reference evidence="2" key="1">
    <citation type="submission" date="2024-10" db="EMBL/GenBank/DDBJ databases">
        <authorList>
            <person name="Lesea H.P."/>
            <person name="Kuehl J.V."/>
            <person name="Chandonia J.-M."/>
        </authorList>
    </citation>
    <scope>NUCLEOTIDE SEQUENCE</scope>
    <source>
        <strain evidence="2">FW102-FHT14D07</strain>
    </source>
</reference>
<sequence>MRTQTAITIRIPNDQVPALDKLAERVGKSRPELLREAVASLLHTHETTQLIQQSAHAAISEATDRFRAEAKAVLAQQIEASRAADKTNRDLIARFIEALSQIVTPAKR</sequence>
<proteinExistence type="predicted"/>
<name>A0AB74URM4_9GAMM</name>
<dbReference type="InterPro" id="IPR002145">
    <property type="entry name" value="CopG"/>
</dbReference>
<organism evidence="2">
    <name type="scientific">Rhodanobacter sp. FW102-FHT14D07</name>
    <dbReference type="NCBI Taxonomy" id="3351462"/>
    <lineage>
        <taxon>Bacteria</taxon>
        <taxon>Pseudomonadati</taxon>
        <taxon>Pseudomonadota</taxon>
        <taxon>Gammaproteobacteria</taxon>
        <taxon>Lysobacterales</taxon>
        <taxon>Rhodanobacteraceae</taxon>
        <taxon>Rhodanobacter</taxon>
    </lineage>
</organism>
<protein>
    <submittedName>
        <fullName evidence="2">Ribbon-helix-helix protein, CopG family</fullName>
    </submittedName>
</protein>
<dbReference type="AlphaFoldDB" id="A0AB74URM4"/>
<dbReference type="InterPro" id="IPR010985">
    <property type="entry name" value="Ribbon_hlx_hlx"/>
</dbReference>
<dbReference type="GO" id="GO:0006355">
    <property type="term" value="P:regulation of DNA-templated transcription"/>
    <property type="evidence" value="ECO:0007669"/>
    <property type="project" value="InterPro"/>
</dbReference>